<dbReference type="EMBL" id="JAVDVQ010000002">
    <property type="protein sequence ID" value="MDR7081563.1"/>
    <property type="molecule type" value="Genomic_DNA"/>
</dbReference>
<reference evidence="3 4" key="1">
    <citation type="submission" date="2023-07" db="EMBL/GenBank/DDBJ databases">
        <title>Sorghum-associated microbial communities from plants grown in Nebraska, USA.</title>
        <authorList>
            <person name="Schachtman D."/>
        </authorList>
    </citation>
    <scope>NUCLEOTIDE SEQUENCE [LARGE SCALE GENOMIC DNA]</scope>
    <source>
        <strain evidence="3 4">BE167</strain>
    </source>
</reference>
<gene>
    <name evidence="3" type="ORF">J2X01_000840</name>
</gene>
<feature type="transmembrane region" description="Helical" evidence="1">
    <location>
        <begin position="12"/>
        <end position="41"/>
    </location>
</feature>
<proteinExistence type="predicted"/>
<dbReference type="Pfam" id="PF23636">
    <property type="entry name" value="DUF7144"/>
    <property type="match status" value="1"/>
</dbReference>
<organism evidence="3 4">
    <name type="scientific">Arthrobacter ginsengisoli</name>
    <dbReference type="NCBI Taxonomy" id="1356565"/>
    <lineage>
        <taxon>Bacteria</taxon>
        <taxon>Bacillati</taxon>
        <taxon>Actinomycetota</taxon>
        <taxon>Actinomycetes</taxon>
        <taxon>Micrococcales</taxon>
        <taxon>Micrococcaceae</taxon>
        <taxon>Arthrobacter</taxon>
    </lineage>
</organism>
<evidence type="ECO:0000256" key="1">
    <source>
        <dbReference type="SAM" id="Phobius"/>
    </source>
</evidence>
<evidence type="ECO:0000259" key="2">
    <source>
        <dbReference type="Pfam" id="PF23636"/>
    </source>
</evidence>
<dbReference type="RefSeq" id="WP_310050833.1">
    <property type="nucleotide sequence ID" value="NZ_JAVDVQ010000002.1"/>
</dbReference>
<keyword evidence="1" id="KW-0812">Transmembrane</keyword>
<keyword evidence="4" id="KW-1185">Reference proteome</keyword>
<evidence type="ECO:0000313" key="3">
    <source>
        <dbReference type="EMBL" id="MDR7081563.1"/>
    </source>
</evidence>
<dbReference type="InterPro" id="IPR055568">
    <property type="entry name" value="DUF7144"/>
</dbReference>
<evidence type="ECO:0000313" key="4">
    <source>
        <dbReference type="Proteomes" id="UP001252243"/>
    </source>
</evidence>
<feature type="transmembrane region" description="Helical" evidence="1">
    <location>
        <begin position="61"/>
        <end position="80"/>
    </location>
</feature>
<name>A0ABU1U8Q7_9MICC</name>
<sequence length="145" mass="15369">MSTVHHPVASTGWTGWITFAGVILIINGVFSGLQGLVALTGPETYYLATPGTLFIFDAKGWGWWNVALGVLLILTAVALFSGATWARVVAVVVAGVSAVVQLMLIPAQPWWSVIVIAIDVLIIYAVIAHGSELRTGETRPNVDSV</sequence>
<feature type="transmembrane region" description="Helical" evidence="1">
    <location>
        <begin position="110"/>
        <end position="129"/>
    </location>
</feature>
<comment type="caution">
    <text evidence="3">The sequence shown here is derived from an EMBL/GenBank/DDBJ whole genome shotgun (WGS) entry which is preliminary data.</text>
</comment>
<feature type="transmembrane region" description="Helical" evidence="1">
    <location>
        <begin position="85"/>
        <end position="104"/>
    </location>
</feature>
<keyword evidence="1" id="KW-1133">Transmembrane helix</keyword>
<keyword evidence="1" id="KW-0472">Membrane</keyword>
<dbReference type="Proteomes" id="UP001252243">
    <property type="component" value="Unassembled WGS sequence"/>
</dbReference>
<accession>A0ABU1U8Q7</accession>
<protein>
    <recommendedName>
        <fullName evidence="2">DUF7144 domain-containing protein</fullName>
    </recommendedName>
</protein>
<feature type="domain" description="DUF7144" evidence="2">
    <location>
        <begin position="16"/>
        <end position="130"/>
    </location>
</feature>